<evidence type="ECO:0000313" key="1">
    <source>
        <dbReference type="EMBL" id="CCI82577.1"/>
    </source>
</evidence>
<dbReference type="EMBL" id="CAKE01000028">
    <property type="protein sequence ID" value="CCI82577.1"/>
    <property type="molecule type" value="Genomic_DNA"/>
</dbReference>
<dbReference type="GO" id="GO:0032259">
    <property type="term" value="P:methylation"/>
    <property type="evidence" value="ECO:0007669"/>
    <property type="project" value="UniProtKB-KW"/>
</dbReference>
<comment type="caution">
    <text evidence="1">The sequence shown here is derived from an EMBL/GenBank/DDBJ whole genome shotgun (WGS) entry which is preliminary data.</text>
</comment>
<dbReference type="GO" id="GO:0160105">
    <property type="term" value="F:tRNA (adenine(22)-N1)-methyltransferase activity"/>
    <property type="evidence" value="ECO:0007669"/>
    <property type="project" value="InterPro"/>
</dbReference>
<dbReference type="AlphaFoldDB" id="I7L7D8"/>
<dbReference type="Gene3D" id="3.40.50.150">
    <property type="entry name" value="Vaccinia Virus protein VP39"/>
    <property type="match status" value="1"/>
</dbReference>
<evidence type="ECO:0000313" key="2">
    <source>
        <dbReference type="Proteomes" id="UP000009320"/>
    </source>
</evidence>
<accession>I7L7D8</accession>
<protein>
    <submittedName>
        <fullName evidence="1">Putative tRNA-m1A22 methylase</fullName>
    </submittedName>
</protein>
<dbReference type="PATRIC" id="fig|1423758.3.peg.1630"/>
<keyword evidence="1" id="KW-0808">Transferase</keyword>
<dbReference type="InterPro" id="IPR029063">
    <property type="entry name" value="SAM-dependent_MTases_sf"/>
</dbReference>
<dbReference type="Pfam" id="PF04816">
    <property type="entry name" value="TrmK"/>
    <property type="match status" value="1"/>
</dbReference>
<reference evidence="1 2" key="1">
    <citation type="submission" date="2012-06" db="EMBL/GenBank/DDBJ databases">
        <title>Draft Genome Sequence of Lactobacillus hominis Strain CRBIP 24.179T, isolated from human intestine.</title>
        <authorList>
            <person name="Cousin S."/>
            <person name="Ma L."/>
            <person name="Bizet C."/>
            <person name="Loux V."/>
            <person name="Bouchier C."/>
            <person name="Clermont D."/>
            <person name="Creno S."/>
        </authorList>
    </citation>
    <scope>NUCLEOTIDE SEQUENCE [LARGE SCALE GENOMIC DNA]</scope>
    <source>
        <strain evidence="2">CRBIP 24.179T</strain>
    </source>
</reference>
<keyword evidence="1" id="KW-0489">Methyltransferase</keyword>
<dbReference type="PANTHER" id="PTHR38451:SF1">
    <property type="entry name" value="TRNA (ADENINE(22)-N(1))-METHYLTRANSFERASE"/>
    <property type="match status" value="1"/>
</dbReference>
<dbReference type="Proteomes" id="UP000009320">
    <property type="component" value="Unassembled WGS sequence"/>
</dbReference>
<keyword evidence="2" id="KW-1185">Reference proteome</keyword>
<gene>
    <name evidence="1" type="ORF">BN55_05615</name>
</gene>
<proteinExistence type="predicted"/>
<sequence>MLEERLAQIGQMVDSGSRLADIGTDHAYLPIALVKKGKIDFAIASDVARGPLENAKQDIKQANLEDKIETRLGSGLETLTQSDQIDTVVIAGMGGKLMTTLLENAYQENKIYPTLILEANISEPLVRKWLQDHKYQIVDEQIIEVAGHIYEIIKAKFGQEKAIFSKQELEFGPFLLKEKNPIFIKKWTNQLHYYENLVTNLNKAKNKDQDKIDRINALIKMIKEVLG</sequence>
<dbReference type="eggNOG" id="COG2384">
    <property type="taxonomic scope" value="Bacteria"/>
</dbReference>
<dbReference type="InterPro" id="IPR006901">
    <property type="entry name" value="TrmK"/>
</dbReference>
<organism evidence="1 2">
    <name type="scientific">Lactobacillus hominis DSM 23910 = CRBIP 24.179</name>
    <dbReference type="NCBI Taxonomy" id="1423758"/>
    <lineage>
        <taxon>Bacteria</taxon>
        <taxon>Bacillati</taxon>
        <taxon>Bacillota</taxon>
        <taxon>Bacilli</taxon>
        <taxon>Lactobacillales</taxon>
        <taxon>Lactobacillaceae</taxon>
        <taxon>Lactobacillus</taxon>
    </lineage>
</organism>
<dbReference type="STRING" id="1423758.FC41_GL001600"/>
<dbReference type="PIRSF" id="PIRSF018637">
    <property type="entry name" value="TrmK"/>
    <property type="match status" value="1"/>
</dbReference>
<dbReference type="Gene3D" id="1.10.287.1890">
    <property type="match status" value="1"/>
</dbReference>
<dbReference type="PANTHER" id="PTHR38451">
    <property type="entry name" value="TRNA (ADENINE(22)-N(1))-METHYLTRANSFERASE"/>
    <property type="match status" value="1"/>
</dbReference>
<name>I7L7D8_9LACO</name>
<dbReference type="SUPFAM" id="SSF53335">
    <property type="entry name" value="S-adenosyl-L-methionine-dependent methyltransferases"/>
    <property type="match status" value="1"/>
</dbReference>